<accession>A0A652ZVV9</accession>
<reference evidence="1" key="1">
    <citation type="submission" date="2018-07" db="EMBL/GenBank/DDBJ databases">
        <authorList>
            <consortium name="Genoscope - CEA"/>
            <person name="William W."/>
        </authorList>
    </citation>
    <scope>NUCLEOTIDE SEQUENCE</scope>
    <source>
        <strain evidence="1">IK1</strain>
    </source>
</reference>
<protein>
    <recommendedName>
        <fullName evidence="2">Lin1244/Lin1753-like N-terminal domain-containing protein</fullName>
    </recommendedName>
</protein>
<name>A0A652ZVV9_9SPIR</name>
<organism evidence="1">
    <name type="scientific">uncultured Spirochaetota bacterium</name>
    <dbReference type="NCBI Taxonomy" id="460511"/>
    <lineage>
        <taxon>Bacteria</taxon>
        <taxon>Pseudomonadati</taxon>
        <taxon>Spirochaetota</taxon>
        <taxon>environmental samples</taxon>
    </lineage>
</organism>
<sequence>MGSGVFIAHYLNDRSSLEFQGPLLDGGPEFYGFLWFFFELLGDAPDHRLSVGQLKAIAHQCFSTPERVKAFIVSALEAGLFKREGEWIWCDELNRRFSHALDAMPMRKRKEQARIIDTVKRGVEKEYPADFEDFWAAYPRKEGKVKAYEQFMINLKNGCSAQEMMQSARKYAKARVGEDTQFTLMPSTFLGPSQRWREYIASSRQAAAVAEKPKEELCPVCGAVLAVSTASSCLKCWFPLTDAKNKEKVEAYKREYEKPFVSVDPNSLMEMIRQKMKNQGKVIVNHG</sequence>
<evidence type="ECO:0008006" key="2">
    <source>
        <dbReference type="Google" id="ProtNLM"/>
    </source>
</evidence>
<evidence type="ECO:0000313" key="1">
    <source>
        <dbReference type="EMBL" id="VBB39938.1"/>
    </source>
</evidence>
<dbReference type="EMBL" id="UPXP01000016">
    <property type="protein sequence ID" value="VBB39938.1"/>
    <property type="molecule type" value="Genomic_DNA"/>
</dbReference>
<gene>
    <name evidence="1" type="ORF">TRIP_E230121</name>
</gene>
<dbReference type="AlphaFoldDB" id="A0A652ZVV9"/>
<proteinExistence type="predicted"/>